<dbReference type="Pfam" id="PF00573">
    <property type="entry name" value="Ribosomal_L4"/>
    <property type="match status" value="1"/>
</dbReference>
<evidence type="ECO:0000256" key="2">
    <source>
        <dbReference type="ARBA" id="ARBA00022980"/>
    </source>
</evidence>
<dbReference type="GO" id="GO:0006412">
    <property type="term" value="P:translation"/>
    <property type="evidence" value="ECO:0007669"/>
    <property type="project" value="InterPro"/>
</dbReference>
<organism evidence="6 7">
    <name type="scientific">Candidatus Woesebacteria bacterium RBG_13_34_9</name>
    <dbReference type="NCBI Taxonomy" id="1802477"/>
    <lineage>
        <taxon>Bacteria</taxon>
        <taxon>Candidatus Woeseibacteriota</taxon>
    </lineage>
</organism>
<accession>A0A1F7X3H5</accession>
<dbReference type="PANTHER" id="PTHR10746:SF6">
    <property type="entry name" value="LARGE RIBOSOMAL SUBUNIT PROTEIN UL4M"/>
    <property type="match status" value="1"/>
</dbReference>
<proteinExistence type="inferred from homology"/>
<sequence length="236" mass="26778">MNVNVYSSKGIYKGVKTLPKYMVVDKSINLLTQAIRVYQDRKHFGFAKAKTRGEVNISTRKIYRQKGTGFARHGAKSAPIFIGGGVAHGPTGVKRKLILARKMRRGALAMAFSLKAKNKEVFIIDGISSFRKTKEASLLINKIIEKEKLHSKAKIIICLSERNRNLVNFFRNIKNVDVEFYRNLNAEKVISTQILLIDSECFTVTKNISKTKGILLPKKVQIKRSKDKNTHKSKKR</sequence>
<dbReference type="GO" id="GO:0005840">
    <property type="term" value="C:ribosome"/>
    <property type="evidence" value="ECO:0007669"/>
    <property type="project" value="UniProtKB-KW"/>
</dbReference>
<dbReference type="NCBIfam" id="TIGR03953">
    <property type="entry name" value="rplD_bact"/>
    <property type="match status" value="1"/>
</dbReference>
<dbReference type="PANTHER" id="PTHR10746">
    <property type="entry name" value="50S RIBOSOMAL PROTEIN L4"/>
    <property type="match status" value="1"/>
</dbReference>
<keyword evidence="2 6" id="KW-0689">Ribosomal protein</keyword>
<reference evidence="6 7" key="1">
    <citation type="journal article" date="2016" name="Nat. Commun.">
        <title>Thousands of microbial genomes shed light on interconnected biogeochemical processes in an aquifer system.</title>
        <authorList>
            <person name="Anantharaman K."/>
            <person name="Brown C.T."/>
            <person name="Hug L.A."/>
            <person name="Sharon I."/>
            <person name="Castelle C.J."/>
            <person name="Probst A.J."/>
            <person name="Thomas B.C."/>
            <person name="Singh A."/>
            <person name="Wilkins M.J."/>
            <person name="Karaoz U."/>
            <person name="Brodie E.L."/>
            <person name="Williams K.H."/>
            <person name="Hubbard S.S."/>
            <person name="Banfield J.F."/>
        </authorList>
    </citation>
    <scope>NUCLEOTIDE SEQUENCE [LARGE SCALE GENOMIC DNA]</scope>
</reference>
<evidence type="ECO:0000313" key="6">
    <source>
        <dbReference type="EMBL" id="OGM09433.1"/>
    </source>
</evidence>
<dbReference type="Gene3D" id="3.40.1370.10">
    <property type="match status" value="1"/>
</dbReference>
<dbReference type="InterPro" id="IPR013005">
    <property type="entry name" value="Ribosomal_uL4-like"/>
</dbReference>
<gene>
    <name evidence="6" type="ORF">A2159_00670</name>
</gene>
<keyword evidence="3" id="KW-0687">Ribonucleoprotein</keyword>
<dbReference type="InterPro" id="IPR002136">
    <property type="entry name" value="Ribosomal_uL4"/>
</dbReference>
<evidence type="ECO:0000256" key="3">
    <source>
        <dbReference type="ARBA" id="ARBA00023274"/>
    </source>
</evidence>
<evidence type="ECO:0000256" key="4">
    <source>
        <dbReference type="ARBA" id="ARBA00035244"/>
    </source>
</evidence>
<evidence type="ECO:0000256" key="1">
    <source>
        <dbReference type="ARBA" id="ARBA00010528"/>
    </source>
</evidence>
<dbReference type="GO" id="GO:0003735">
    <property type="term" value="F:structural constituent of ribosome"/>
    <property type="evidence" value="ECO:0007669"/>
    <property type="project" value="InterPro"/>
</dbReference>
<comment type="similarity">
    <text evidence="1">Belongs to the universal ribosomal protein uL4 family.</text>
</comment>
<protein>
    <recommendedName>
        <fullName evidence="4">Large ribosomal subunit protein uL4</fullName>
    </recommendedName>
    <alternativeName>
        <fullName evidence="5">50S ribosomal protein L4</fullName>
    </alternativeName>
</protein>
<name>A0A1F7X3H5_9BACT</name>
<evidence type="ECO:0000313" key="7">
    <source>
        <dbReference type="Proteomes" id="UP000179219"/>
    </source>
</evidence>
<dbReference type="Proteomes" id="UP000179219">
    <property type="component" value="Unassembled WGS sequence"/>
</dbReference>
<comment type="caution">
    <text evidence="6">The sequence shown here is derived from an EMBL/GenBank/DDBJ whole genome shotgun (WGS) entry which is preliminary data.</text>
</comment>
<evidence type="ECO:0000256" key="5">
    <source>
        <dbReference type="ARBA" id="ARBA00035462"/>
    </source>
</evidence>
<dbReference type="EMBL" id="MGFP01000023">
    <property type="protein sequence ID" value="OGM09433.1"/>
    <property type="molecule type" value="Genomic_DNA"/>
</dbReference>
<dbReference type="AlphaFoldDB" id="A0A1F7X3H5"/>
<dbReference type="InterPro" id="IPR023574">
    <property type="entry name" value="Ribosomal_uL4_dom_sf"/>
</dbReference>
<dbReference type="SUPFAM" id="SSF52166">
    <property type="entry name" value="Ribosomal protein L4"/>
    <property type="match status" value="1"/>
</dbReference>
<dbReference type="GO" id="GO:1990904">
    <property type="term" value="C:ribonucleoprotein complex"/>
    <property type="evidence" value="ECO:0007669"/>
    <property type="project" value="UniProtKB-KW"/>
</dbReference>